<dbReference type="InterPro" id="IPR001001">
    <property type="entry name" value="DNA_polIII_beta"/>
</dbReference>
<dbReference type="Pfam" id="PF00712">
    <property type="entry name" value="DNA_pol3_beta"/>
    <property type="match status" value="1"/>
</dbReference>
<dbReference type="InterPro" id="IPR022634">
    <property type="entry name" value="DNA_polIII_beta_N"/>
</dbReference>
<feature type="domain" description="DNA polymerase III beta sliding clamp C-terminal" evidence="12">
    <location>
        <begin position="241"/>
        <end position="363"/>
    </location>
</feature>
<dbReference type="SMART" id="SM00480">
    <property type="entry name" value="POL3Bc"/>
    <property type="match status" value="1"/>
</dbReference>
<name>A0A7V0T593_UNCW3</name>
<evidence type="ECO:0000256" key="8">
    <source>
        <dbReference type="ARBA" id="ARBA00023125"/>
    </source>
</evidence>
<evidence type="ECO:0000313" key="13">
    <source>
        <dbReference type="EMBL" id="HDQ99198.1"/>
    </source>
</evidence>
<dbReference type="GO" id="GO:0005737">
    <property type="term" value="C:cytoplasm"/>
    <property type="evidence" value="ECO:0007669"/>
    <property type="project" value="UniProtKB-SubCell"/>
</dbReference>
<organism evidence="13">
    <name type="scientific">candidate division WOR-3 bacterium</name>
    <dbReference type="NCBI Taxonomy" id="2052148"/>
    <lineage>
        <taxon>Bacteria</taxon>
        <taxon>Bacteria division WOR-3</taxon>
    </lineage>
</organism>
<dbReference type="SUPFAM" id="SSF55979">
    <property type="entry name" value="DNA clamp"/>
    <property type="match status" value="3"/>
</dbReference>
<reference evidence="13" key="1">
    <citation type="journal article" date="2020" name="mSystems">
        <title>Genome- and Community-Level Interaction Insights into Carbon Utilization and Element Cycling Functions of Hydrothermarchaeota in Hydrothermal Sediment.</title>
        <authorList>
            <person name="Zhou Z."/>
            <person name="Liu Y."/>
            <person name="Xu W."/>
            <person name="Pan J."/>
            <person name="Luo Z.H."/>
            <person name="Li M."/>
        </authorList>
    </citation>
    <scope>NUCLEOTIDE SEQUENCE [LARGE SCALE GENOMIC DNA]</scope>
    <source>
        <strain evidence="13">SpSt-1182</strain>
    </source>
</reference>
<evidence type="ECO:0000256" key="7">
    <source>
        <dbReference type="ARBA" id="ARBA00022932"/>
    </source>
</evidence>
<evidence type="ECO:0000256" key="3">
    <source>
        <dbReference type="ARBA" id="ARBA00022490"/>
    </source>
</evidence>
<dbReference type="GO" id="GO:0009360">
    <property type="term" value="C:DNA polymerase III complex"/>
    <property type="evidence" value="ECO:0007669"/>
    <property type="project" value="InterPro"/>
</dbReference>
<evidence type="ECO:0000256" key="1">
    <source>
        <dbReference type="ARBA" id="ARBA00004496"/>
    </source>
</evidence>
<feature type="domain" description="DNA polymerase III beta sliding clamp central" evidence="11">
    <location>
        <begin position="138"/>
        <end position="238"/>
    </location>
</feature>
<comment type="caution">
    <text evidence="13">The sequence shown here is derived from an EMBL/GenBank/DDBJ whole genome shotgun (WGS) entry which is preliminary data.</text>
</comment>
<dbReference type="Gene3D" id="3.10.150.10">
    <property type="entry name" value="DNA Polymerase III, subunit A, domain 2"/>
    <property type="match status" value="1"/>
</dbReference>
<keyword evidence="7 9" id="KW-0239">DNA-directed DNA polymerase</keyword>
<dbReference type="Gene3D" id="3.70.10.10">
    <property type="match status" value="1"/>
</dbReference>
<dbReference type="InterPro" id="IPR022637">
    <property type="entry name" value="DNA_polIII_beta_cen"/>
</dbReference>
<evidence type="ECO:0000259" key="10">
    <source>
        <dbReference type="Pfam" id="PF00712"/>
    </source>
</evidence>
<keyword evidence="5 9" id="KW-0548">Nucleotidyltransferase</keyword>
<dbReference type="Pfam" id="PF02768">
    <property type="entry name" value="DNA_pol3_beta_3"/>
    <property type="match status" value="1"/>
</dbReference>
<evidence type="ECO:0000256" key="2">
    <source>
        <dbReference type="ARBA" id="ARBA00010752"/>
    </source>
</evidence>
<dbReference type="AlphaFoldDB" id="A0A7V0T593"/>
<dbReference type="PANTHER" id="PTHR30478:SF0">
    <property type="entry name" value="BETA SLIDING CLAMP"/>
    <property type="match status" value="1"/>
</dbReference>
<dbReference type="EMBL" id="DSBX01000109">
    <property type="protein sequence ID" value="HDQ99198.1"/>
    <property type="molecule type" value="Genomic_DNA"/>
</dbReference>
<dbReference type="InterPro" id="IPR022635">
    <property type="entry name" value="DNA_polIII_beta_C"/>
</dbReference>
<comment type="subunit">
    <text evidence="9">Forms a ring-shaped head-to-tail homodimer around DNA.</text>
</comment>
<gene>
    <name evidence="13" type="primary">dnaN</name>
    <name evidence="13" type="ORF">ENN51_02780</name>
</gene>
<comment type="function">
    <text evidence="9">Confers DNA tethering and processivity to DNA polymerases and other proteins. Acts as a clamp, forming a ring around DNA (a reaction catalyzed by the clamp-loading complex) which diffuses in an ATP-independent manner freely and bidirectionally along dsDNA. Initially characterized for its ability to contact the catalytic subunit of DNA polymerase III (Pol III), a complex, multichain enzyme responsible for most of the replicative synthesis in bacteria; Pol III exhibits 3'-5' exonuclease proofreading activity. The beta chain is required for initiation of replication as well as for processivity of DNA replication.</text>
</comment>
<dbReference type="GO" id="GO:0003677">
    <property type="term" value="F:DNA binding"/>
    <property type="evidence" value="ECO:0007669"/>
    <property type="project" value="UniProtKB-UniRule"/>
</dbReference>
<evidence type="ECO:0000256" key="9">
    <source>
        <dbReference type="PIRNR" id="PIRNR000804"/>
    </source>
</evidence>
<dbReference type="Proteomes" id="UP000885672">
    <property type="component" value="Unassembled WGS sequence"/>
</dbReference>
<protein>
    <recommendedName>
        <fullName evidence="9">Beta sliding clamp</fullName>
    </recommendedName>
</protein>
<dbReference type="NCBIfam" id="TIGR00663">
    <property type="entry name" value="dnan"/>
    <property type="match status" value="1"/>
</dbReference>
<dbReference type="GO" id="GO:0006271">
    <property type="term" value="P:DNA strand elongation involved in DNA replication"/>
    <property type="evidence" value="ECO:0007669"/>
    <property type="project" value="TreeGrafter"/>
</dbReference>
<keyword evidence="8" id="KW-0238">DNA-binding</keyword>
<keyword evidence="6 9" id="KW-0235">DNA replication</keyword>
<proteinExistence type="inferred from homology"/>
<accession>A0A7V0T593</accession>
<dbReference type="CDD" id="cd00140">
    <property type="entry name" value="beta_clamp"/>
    <property type="match status" value="1"/>
</dbReference>
<evidence type="ECO:0000256" key="6">
    <source>
        <dbReference type="ARBA" id="ARBA00022705"/>
    </source>
</evidence>
<dbReference type="GO" id="GO:0003887">
    <property type="term" value="F:DNA-directed DNA polymerase activity"/>
    <property type="evidence" value="ECO:0007669"/>
    <property type="project" value="UniProtKB-UniRule"/>
</dbReference>
<comment type="subcellular location">
    <subcellularLocation>
        <location evidence="1 9">Cytoplasm</location>
    </subcellularLocation>
</comment>
<keyword evidence="3 9" id="KW-0963">Cytoplasm</keyword>
<evidence type="ECO:0000256" key="4">
    <source>
        <dbReference type="ARBA" id="ARBA00022679"/>
    </source>
</evidence>
<evidence type="ECO:0000259" key="11">
    <source>
        <dbReference type="Pfam" id="PF02767"/>
    </source>
</evidence>
<dbReference type="Pfam" id="PF02767">
    <property type="entry name" value="DNA_pol3_beta_2"/>
    <property type="match status" value="1"/>
</dbReference>
<dbReference type="PIRSF" id="PIRSF000804">
    <property type="entry name" value="DNA_pol_III_b"/>
    <property type="match status" value="1"/>
</dbReference>
<evidence type="ECO:0000256" key="5">
    <source>
        <dbReference type="ARBA" id="ARBA00022695"/>
    </source>
</evidence>
<sequence length="366" mass="39874">MMRCQVDREVFAEILAAVAGAIPARTTYPVLQNILLEVTGGKFAVLATDADNTVRKEFALAGKSEDGQVLVPGRKLLETVRELGVADAEFRASERNLRIETARSRVLMTGLDPAEYPEVPKLPEGAPIELSIAAVLDLFDNAGFAASKDEARPAMTGINWEIGKTEMRMVATDGHRLSFVQTKARQAVSAKVLIPPKPFGLLPRGGDTVQFYADPARVGLVTEDTVIISRQIEGPYPDYNRVIPKDKKLSRAVVEREPLTAALRRAAVFAHPVGRLAAFSFSKGKLNLHAETPDVGSSDEDLAVEYEGKEMRIGFNASYVMEALRHISSAKVQLEVQGPLAAAVLRPVDEEGGIEKTYLLMPIRLD</sequence>
<dbReference type="InterPro" id="IPR046938">
    <property type="entry name" value="DNA_clamp_sf"/>
</dbReference>
<dbReference type="PANTHER" id="PTHR30478">
    <property type="entry name" value="DNA POLYMERASE III SUBUNIT BETA"/>
    <property type="match status" value="1"/>
</dbReference>
<feature type="domain" description="DNA polymerase III beta sliding clamp N-terminal" evidence="10">
    <location>
        <begin position="2"/>
        <end position="120"/>
    </location>
</feature>
<comment type="similarity">
    <text evidence="2 9">Belongs to the beta sliding clamp family.</text>
</comment>
<keyword evidence="4 9" id="KW-0808">Transferase</keyword>
<evidence type="ECO:0000259" key="12">
    <source>
        <dbReference type="Pfam" id="PF02768"/>
    </source>
</evidence>
<dbReference type="GO" id="GO:0008408">
    <property type="term" value="F:3'-5' exonuclease activity"/>
    <property type="evidence" value="ECO:0007669"/>
    <property type="project" value="InterPro"/>
</dbReference>